<evidence type="ECO:0000313" key="3">
    <source>
        <dbReference type="Proteomes" id="UP000182658"/>
    </source>
</evidence>
<feature type="compositionally biased region" description="Acidic residues" evidence="1">
    <location>
        <begin position="271"/>
        <end position="285"/>
    </location>
</feature>
<feature type="compositionally biased region" description="Acidic residues" evidence="1">
    <location>
        <begin position="451"/>
        <end position="465"/>
    </location>
</feature>
<dbReference type="Proteomes" id="UP000182658">
    <property type="component" value="Unassembled WGS sequence"/>
</dbReference>
<dbReference type="EMBL" id="KV875095">
    <property type="protein sequence ID" value="OIW32611.1"/>
    <property type="molecule type" value="Genomic_DNA"/>
</dbReference>
<feature type="compositionally biased region" description="Polar residues" evidence="1">
    <location>
        <begin position="251"/>
        <end position="262"/>
    </location>
</feature>
<gene>
    <name evidence="2" type="ORF">CONLIGDRAFT_678995</name>
</gene>
<name>A0A1J7IZM3_9PEZI</name>
<feature type="compositionally biased region" description="Low complexity" evidence="1">
    <location>
        <begin position="24"/>
        <end position="34"/>
    </location>
</feature>
<feature type="region of interest" description="Disordered" evidence="1">
    <location>
        <begin position="1"/>
        <end position="182"/>
    </location>
</feature>
<dbReference type="InParanoid" id="A0A1J7IZM3"/>
<keyword evidence="3" id="KW-1185">Reference proteome</keyword>
<feature type="compositionally biased region" description="Acidic residues" evidence="1">
    <location>
        <begin position="419"/>
        <end position="437"/>
    </location>
</feature>
<reference evidence="2 3" key="1">
    <citation type="submission" date="2016-10" db="EMBL/GenBank/DDBJ databases">
        <title>Draft genome sequence of Coniochaeta ligniaria NRRL30616, a lignocellulolytic fungus for bioabatement of inhibitors in plant biomass hydrolysates.</title>
        <authorList>
            <consortium name="DOE Joint Genome Institute"/>
            <person name="Jimenez D.J."/>
            <person name="Hector R.E."/>
            <person name="Riley R."/>
            <person name="Sun H."/>
            <person name="Grigoriev I.V."/>
            <person name="Van Elsas J.D."/>
            <person name="Nichols N.N."/>
        </authorList>
    </citation>
    <scope>NUCLEOTIDE SEQUENCE [LARGE SCALE GENOMIC DNA]</scope>
    <source>
        <strain evidence="2 3">NRRL 30616</strain>
    </source>
</reference>
<evidence type="ECO:0000313" key="2">
    <source>
        <dbReference type="EMBL" id="OIW32611.1"/>
    </source>
</evidence>
<feature type="compositionally biased region" description="Acidic residues" evidence="1">
    <location>
        <begin position="85"/>
        <end position="126"/>
    </location>
</feature>
<feature type="compositionally biased region" description="Acidic residues" evidence="1">
    <location>
        <begin position="35"/>
        <end position="56"/>
    </location>
</feature>
<dbReference type="AlphaFoldDB" id="A0A1J7IZM3"/>
<feature type="compositionally biased region" description="Basic and acidic residues" evidence="1">
    <location>
        <begin position="57"/>
        <end position="73"/>
    </location>
</feature>
<feature type="region of interest" description="Disordered" evidence="1">
    <location>
        <begin position="199"/>
        <end position="326"/>
    </location>
</feature>
<dbReference type="OrthoDB" id="5399183at2759"/>
<feature type="region of interest" description="Disordered" evidence="1">
    <location>
        <begin position="565"/>
        <end position="596"/>
    </location>
</feature>
<dbReference type="STRING" id="1408157.A0A1J7IZM3"/>
<accession>A0A1J7IZM3</accession>
<proteinExistence type="predicted"/>
<feature type="region of interest" description="Disordered" evidence="1">
    <location>
        <begin position="418"/>
        <end position="485"/>
    </location>
</feature>
<feature type="compositionally biased region" description="Polar residues" evidence="1">
    <location>
        <begin position="142"/>
        <end position="154"/>
    </location>
</feature>
<protein>
    <submittedName>
        <fullName evidence="2">Uncharacterized protein</fullName>
    </submittedName>
</protein>
<organism evidence="2 3">
    <name type="scientific">Coniochaeta ligniaria NRRL 30616</name>
    <dbReference type="NCBI Taxonomy" id="1408157"/>
    <lineage>
        <taxon>Eukaryota</taxon>
        <taxon>Fungi</taxon>
        <taxon>Dikarya</taxon>
        <taxon>Ascomycota</taxon>
        <taxon>Pezizomycotina</taxon>
        <taxon>Sordariomycetes</taxon>
        <taxon>Sordariomycetidae</taxon>
        <taxon>Coniochaetales</taxon>
        <taxon>Coniochaetaceae</taxon>
        <taxon>Coniochaeta</taxon>
    </lineage>
</organism>
<sequence length="612" mass="67382">MSRNARQKLPPARAPKPKKRRVSDTTTTSSSSLDLSDDEGYSAVDEISESEDDDEEHVFAAEEEHIISHEAHRGHPRSLPPQQAVEDDADEEDEDDDDDEDTELPEQASEEVEHADEDDDDGDEVASWDGILSDGEDAAASDFTTNYMLDTDVSNVERHVRFTGVPDSDSDSTTTDTSEDVEGFFPDIFVEQASLDPAFRREIEYDPDESSNSGGSFWDFGSQDRLEVDSDDEVTPNQGLDDSTPTPTPTVSQAPTEASTPVASGVVQELDGYETDGDTTEEDVPEPPVRRKLVRRIESIDVSSDSDTERPRRKRGQPRVGRYNLDSSDRKPVAVLNPISRKMMIFTPQRMRRLDLSPESFNLDFFTNPPITQSSPILSNSASLMMSAMFSSNTFGDFVNTQAVGPAEAFFSLASDAATAEDSDETGEADEPEDEEERNLKLEDFITFNQDSDEEGQDENWDGDGDTNTAASTPGRPRTSASQVSAISDGAMADVHPLLSHFDNNSNAVGAFRRNQINQQLILSDRASHESLAFSGPYHYGTLRGIKTGSLETVTAPITPLRRNKKSAANGYADINRSPLESMSQKRKASSALSDAFHKRHRSISDMEVLHL</sequence>
<evidence type="ECO:0000256" key="1">
    <source>
        <dbReference type="SAM" id="MobiDB-lite"/>
    </source>
</evidence>